<dbReference type="PANTHER" id="PTHR47529">
    <property type="entry name" value="PEPTIDYL-PROLYL CIS-TRANS ISOMERASE D"/>
    <property type="match status" value="1"/>
</dbReference>
<evidence type="ECO:0000256" key="12">
    <source>
        <dbReference type="SAM" id="Phobius"/>
    </source>
</evidence>
<evidence type="ECO:0000256" key="7">
    <source>
        <dbReference type="ARBA" id="ARBA00023186"/>
    </source>
</evidence>
<evidence type="ECO:0000256" key="8">
    <source>
        <dbReference type="ARBA" id="ARBA00038408"/>
    </source>
</evidence>
<evidence type="ECO:0000313" key="14">
    <source>
        <dbReference type="EMBL" id="QJX46827.1"/>
    </source>
</evidence>
<dbReference type="Pfam" id="PF13616">
    <property type="entry name" value="Rotamase_3"/>
    <property type="match status" value="1"/>
</dbReference>
<dbReference type="Proteomes" id="UP000501623">
    <property type="component" value="Chromosome"/>
</dbReference>
<feature type="domain" description="PpiC" evidence="13">
    <location>
        <begin position="343"/>
        <end position="444"/>
    </location>
</feature>
<dbReference type="RefSeq" id="WP_171590934.1">
    <property type="nucleotide sequence ID" value="NZ_CP053538.1"/>
</dbReference>
<evidence type="ECO:0000256" key="4">
    <source>
        <dbReference type="ARBA" id="ARBA00022692"/>
    </source>
</evidence>
<dbReference type="InterPro" id="IPR046357">
    <property type="entry name" value="PPIase_dom_sf"/>
</dbReference>
<dbReference type="Pfam" id="PF13623">
    <property type="entry name" value="SurA_N_2"/>
    <property type="match status" value="1"/>
</dbReference>
<organism evidence="14 15">
    <name type="scientific">Hymenobacter taeanensis</name>
    <dbReference type="NCBI Taxonomy" id="2735321"/>
    <lineage>
        <taxon>Bacteria</taxon>
        <taxon>Pseudomonadati</taxon>
        <taxon>Bacteroidota</taxon>
        <taxon>Cytophagia</taxon>
        <taxon>Cytophagales</taxon>
        <taxon>Hymenobacteraceae</taxon>
        <taxon>Hymenobacter</taxon>
    </lineage>
</organism>
<dbReference type="SUPFAM" id="SSF109998">
    <property type="entry name" value="Triger factor/SurA peptide-binding domain-like"/>
    <property type="match status" value="1"/>
</dbReference>
<keyword evidence="15" id="KW-1185">Reference proteome</keyword>
<evidence type="ECO:0000256" key="1">
    <source>
        <dbReference type="ARBA" id="ARBA00004382"/>
    </source>
</evidence>
<keyword evidence="7" id="KW-0143">Chaperone</keyword>
<dbReference type="SUPFAM" id="SSF54534">
    <property type="entry name" value="FKBP-like"/>
    <property type="match status" value="1"/>
</dbReference>
<dbReference type="GO" id="GO:0005886">
    <property type="term" value="C:plasma membrane"/>
    <property type="evidence" value="ECO:0007669"/>
    <property type="project" value="UniProtKB-SubCell"/>
</dbReference>
<evidence type="ECO:0000256" key="2">
    <source>
        <dbReference type="ARBA" id="ARBA00022475"/>
    </source>
</evidence>
<gene>
    <name evidence="14" type="ORF">HMJ29_07680</name>
</gene>
<comment type="subcellular location">
    <subcellularLocation>
        <location evidence="1">Cell inner membrane</location>
        <topology evidence="1">Single-pass type II membrane protein</topology>
        <orientation evidence="1">Periplasmic side</orientation>
    </subcellularLocation>
</comment>
<keyword evidence="11" id="KW-0697">Rotamase</keyword>
<dbReference type="InterPro" id="IPR052029">
    <property type="entry name" value="PpiD_chaperone"/>
</dbReference>
<dbReference type="PANTHER" id="PTHR47529:SF1">
    <property type="entry name" value="PERIPLASMIC CHAPERONE PPID"/>
    <property type="match status" value="1"/>
</dbReference>
<evidence type="ECO:0000256" key="9">
    <source>
        <dbReference type="ARBA" id="ARBA00040743"/>
    </source>
</evidence>
<keyword evidence="5 12" id="KW-1133">Transmembrane helix</keyword>
<dbReference type="Gene3D" id="3.10.50.40">
    <property type="match status" value="1"/>
</dbReference>
<dbReference type="EMBL" id="CP053538">
    <property type="protein sequence ID" value="QJX46827.1"/>
    <property type="molecule type" value="Genomic_DNA"/>
</dbReference>
<sequence>MALINTIREKSGWAVGAIIIGLLLFMLGGDFLYGRNSLFGGNDRVVGEVAGEKVEYEDFNAALEQAKQGFIAQQGRQPDENAMGYLRDQAWNQILYRIAFQKEFDKLGLKVSDEELTDMVQGENPHPSIRQAFTDPQTGQFDRMKVIEYLRNLDKMPPQNQDAFRSFEANLSPERLAIKYNNLIKQSTYVTSAEAKRFDEAQNTKASLRYLLVPYFTVSDSSVKVTDEQIQAYIDKNKGRYKVEDGRDIEYVTIPVSASVEDSAAVRKNIDELATQFTTAPNDSLFVKLNSDQPFNGAYLSPADMPEKLRNQLPLQVGKVYGPFAENGTYSLFKVMNQKAGAQAAARASHILIKPEGTTPEADAAAKAKATDILNKIKGGADFAAMARQYGTDGTTATGGDLGWFQEGRMVPEFEKAVFGATSTGLLPAPVKTSFGYHIIKITAPKTTQTYQVAAVQKSIQPTDATRDAAYQKAQQLKGEAADIKSFRDAVAKDKSVQKVEAKGIGRGDQSVNNLQGARQLVRWAYGVNPEGGAETKIGDVSEVFEIGDQYVIAVLTGERNKGTADVASVKPEVSALVRNDLKAEQIIKKLNASKGTLEQIAQAYGSNAQVKTADNVTLGTGLLPGLGNEPLAVGKAFGLKPGQKSAPFQGEQGVLIVEPVSVQKPTTNTDVKAVRQQLTAQRTARADGLIYEAVKAHANVKDNRTKFF</sequence>
<dbReference type="GO" id="GO:0003755">
    <property type="term" value="F:peptidyl-prolyl cis-trans isomerase activity"/>
    <property type="evidence" value="ECO:0007669"/>
    <property type="project" value="UniProtKB-KW"/>
</dbReference>
<evidence type="ECO:0000313" key="15">
    <source>
        <dbReference type="Proteomes" id="UP000501623"/>
    </source>
</evidence>
<protein>
    <recommendedName>
        <fullName evidence="9">Periplasmic chaperone PpiD</fullName>
    </recommendedName>
    <alternativeName>
        <fullName evidence="10">Periplasmic folding chaperone</fullName>
    </alternativeName>
</protein>
<dbReference type="KEGG" id="hts:HMJ29_07680"/>
<dbReference type="PROSITE" id="PS50198">
    <property type="entry name" value="PPIC_PPIASE_2"/>
    <property type="match status" value="1"/>
</dbReference>
<name>A0A6M6BF21_9BACT</name>
<reference evidence="14 15" key="1">
    <citation type="submission" date="2020-05" db="EMBL/GenBank/DDBJ databases">
        <title>Complete genome sequence of Hymenobacter sp. TS19 in Coasted Sand Dune.</title>
        <authorList>
            <person name="Lee J.-H."/>
            <person name="Jung J.-H."/>
            <person name="Jeong S."/>
            <person name="Zhao L."/>
            <person name="Kim M.-K."/>
            <person name="Seo H.-S."/>
            <person name="Lim S."/>
        </authorList>
    </citation>
    <scope>NUCLEOTIDE SEQUENCE [LARGE SCALE GENOMIC DNA]</scope>
    <source>
        <strain evidence="14 15">TS19</strain>
    </source>
</reference>
<keyword evidence="6 12" id="KW-0472">Membrane</keyword>
<evidence type="ECO:0000256" key="5">
    <source>
        <dbReference type="ARBA" id="ARBA00022989"/>
    </source>
</evidence>
<dbReference type="InterPro" id="IPR000297">
    <property type="entry name" value="PPIase_PpiC"/>
</dbReference>
<evidence type="ECO:0000256" key="6">
    <source>
        <dbReference type="ARBA" id="ARBA00023136"/>
    </source>
</evidence>
<evidence type="ECO:0000259" key="13">
    <source>
        <dbReference type="PROSITE" id="PS50198"/>
    </source>
</evidence>
<evidence type="ECO:0000256" key="3">
    <source>
        <dbReference type="ARBA" id="ARBA00022519"/>
    </source>
</evidence>
<feature type="transmembrane region" description="Helical" evidence="12">
    <location>
        <begin position="12"/>
        <end position="33"/>
    </location>
</feature>
<evidence type="ECO:0000256" key="11">
    <source>
        <dbReference type="PROSITE-ProRule" id="PRU00278"/>
    </source>
</evidence>
<keyword evidence="4 12" id="KW-0812">Transmembrane</keyword>
<evidence type="ECO:0000256" key="10">
    <source>
        <dbReference type="ARBA" id="ARBA00042775"/>
    </source>
</evidence>
<keyword evidence="2" id="KW-1003">Cell membrane</keyword>
<keyword evidence="3" id="KW-0997">Cell inner membrane</keyword>
<keyword evidence="11 14" id="KW-0413">Isomerase</keyword>
<accession>A0A6M6BF21</accession>
<dbReference type="InterPro" id="IPR027304">
    <property type="entry name" value="Trigger_fact/SurA_dom_sf"/>
</dbReference>
<comment type="similarity">
    <text evidence="8">Belongs to the PpiD chaperone family.</text>
</comment>
<proteinExistence type="inferred from homology"/>
<dbReference type="AlphaFoldDB" id="A0A6M6BF21"/>